<dbReference type="PANTHER" id="PTHR11808:SF15">
    <property type="entry name" value="CYSTATHIONINE GAMMA-LYASE"/>
    <property type="match status" value="1"/>
</dbReference>
<organism evidence="3">
    <name type="scientific">freshwater metagenome</name>
    <dbReference type="NCBI Taxonomy" id="449393"/>
    <lineage>
        <taxon>unclassified sequences</taxon>
        <taxon>metagenomes</taxon>
        <taxon>ecological metagenomes</taxon>
    </lineage>
</organism>
<dbReference type="Pfam" id="PF01053">
    <property type="entry name" value="Cys_Met_Meta_PP"/>
    <property type="match status" value="1"/>
</dbReference>
<dbReference type="GO" id="GO:0019346">
    <property type="term" value="P:transsulfuration"/>
    <property type="evidence" value="ECO:0007669"/>
    <property type="project" value="InterPro"/>
</dbReference>
<sequence>MISIEVKGGARAADKACNAGKIWSYATSLGGVESLWERRRRHGDEPVEVPENLIRMSVGIEHVEDLWSDIEQALEKSQS</sequence>
<protein>
    <submittedName>
        <fullName evidence="3">Unannotated protein</fullName>
    </submittedName>
</protein>
<name>A0A6J6D6L6_9ZZZZ</name>
<dbReference type="GO" id="GO:0004123">
    <property type="term" value="F:cystathionine gamma-lyase activity"/>
    <property type="evidence" value="ECO:0007669"/>
    <property type="project" value="TreeGrafter"/>
</dbReference>
<dbReference type="GO" id="GO:0003962">
    <property type="term" value="F:cystathionine gamma-synthase activity"/>
    <property type="evidence" value="ECO:0007669"/>
    <property type="project" value="TreeGrafter"/>
</dbReference>
<evidence type="ECO:0000256" key="2">
    <source>
        <dbReference type="ARBA" id="ARBA00022898"/>
    </source>
</evidence>
<proteinExistence type="predicted"/>
<dbReference type="InterPro" id="IPR015422">
    <property type="entry name" value="PyrdxlP-dep_Trfase_small"/>
</dbReference>
<dbReference type="PANTHER" id="PTHR11808">
    <property type="entry name" value="TRANS-SULFURATION ENZYME FAMILY MEMBER"/>
    <property type="match status" value="1"/>
</dbReference>
<reference evidence="3" key="1">
    <citation type="submission" date="2020-05" db="EMBL/GenBank/DDBJ databases">
        <authorList>
            <person name="Chiriac C."/>
            <person name="Salcher M."/>
            <person name="Ghai R."/>
            <person name="Kavagutti S V."/>
        </authorList>
    </citation>
    <scope>NUCLEOTIDE SEQUENCE</scope>
</reference>
<accession>A0A6J6D6L6</accession>
<gene>
    <name evidence="3" type="ORF">UFOPK1506_00843</name>
</gene>
<evidence type="ECO:0000256" key="1">
    <source>
        <dbReference type="ARBA" id="ARBA00001933"/>
    </source>
</evidence>
<dbReference type="InterPro" id="IPR000277">
    <property type="entry name" value="Cys/Met-Metab_PyrdxlP-dep_enz"/>
</dbReference>
<dbReference type="SUPFAM" id="SSF53383">
    <property type="entry name" value="PLP-dependent transferases"/>
    <property type="match status" value="1"/>
</dbReference>
<dbReference type="GO" id="GO:0005737">
    <property type="term" value="C:cytoplasm"/>
    <property type="evidence" value="ECO:0007669"/>
    <property type="project" value="TreeGrafter"/>
</dbReference>
<keyword evidence="2" id="KW-0663">Pyridoxal phosphate</keyword>
<evidence type="ECO:0000313" key="3">
    <source>
        <dbReference type="EMBL" id="CAB4557318.1"/>
    </source>
</evidence>
<dbReference type="Gene3D" id="3.90.1150.10">
    <property type="entry name" value="Aspartate Aminotransferase, domain 1"/>
    <property type="match status" value="1"/>
</dbReference>
<dbReference type="GO" id="GO:0019343">
    <property type="term" value="P:cysteine biosynthetic process via cystathionine"/>
    <property type="evidence" value="ECO:0007669"/>
    <property type="project" value="TreeGrafter"/>
</dbReference>
<dbReference type="GO" id="GO:0030170">
    <property type="term" value="F:pyridoxal phosphate binding"/>
    <property type="evidence" value="ECO:0007669"/>
    <property type="project" value="InterPro"/>
</dbReference>
<dbReference type="EMBL" id="CAEZSV010000158">
    <property type="protein sequence ID" value="CAB4557318.1"/>
    <property type="molecule type" value="Genomic_DNA"/>
</dbReference>
<dbReference type="InterPro" id="IPR015424">
    <property type="entry name" value="PyrdxlP-dep_Trfase"/>
</dbReference>
<comment type="cofactor">
    <cofactor evidence="1">
        <name>pyridoxal 5'-phosphate</name>
        <dbReference type="ChEBI" id="CHEBI:597326"/>
    </cofactor>
</comment>
<dbReference type="AlphaFoldDB" id="A0A6J6D6L6"/>